<name>A0A6B0UGT7_IXORI</name>
<accession>A0A6B0UGT7</accession>
<reference evidence="1" key="1">
    <citation type="submission" date="2019-12" db="EMBL/GenBank/DDBJ databases">
        <title>An insight into the sialome of adult female Ixodes ricinus ticks feeding for 6 days.</title>
        <authorList>
            <person name="Perner J."/>
            <person name="Ribeiro J.M.C."/>
        </authorList>
    </citation>
    <scope>NUCLEOTIDE SEQUENCE</scope>
    <source>
        <strain evidence="1">Semi-engorged</strain>
        <tissue evidence="1">Salivary glands</tissue>
    </source>
</reference>
<evidence type="ECO:0000313" key="1">
    <source>
        <dbReference type="EMBL" id="MXU89140.1"/>
    </source>
</evidence>
<protein>
    <submittedName>
        <fullName evidence="1">Putative secreted protein</fullName>
    </submittedName>
</protein>
<proteinExistence type="predicted"/>
<dbReference type="EMBL" id="GIFC01007057">
    <property type="protein sequence ID" value="MXU89140.1"/>
    <property type="molecule type" value="Transcribed_RNA"/>
</dbReference>
<sequence>MSACSPPSLTSSLCVASSLTGWPFRSQVTSGKGRPVTRTSKRTILPSVTSWSWGIFTKLGFRVRDVSVVTQLAGSGCRGSSALGMASMTRCAEQATRPCEFSARAV</sequence>
<organism evidence="1">
    <name type="scientific">Ixodes ricinus</name>
    <name type="common">Common tick</name>
    <name type="synonym">Acarus ricinus</name>
    <dbReference type="NCBI Taxonomy" id="34613"/>
    <lineage>
        <taxon>Eukaryota</taxon>
        <taxon>Metazoa</taxon>
        <taxon>Ecdysozoa</taxon>
        <taxon>Arthropoda</taxon>
        <taxon>Chelicerata</taxon>
        <taxon>Arachnida</taxon>
        <taxon>Acari</taxon>
        <taxon>Parasitiformes</taxon>
        <taxon>Ixodida</taxon>
        <taxon>Ixodoidea</taxon>
        <taxon>Ixodidae</taxon>
        <taxon>Ixodinae</taxon>
        <taxon>Ixodes</taxon>
    </lineage>
</organism>
<dbReference type="AlphaFoldDB" id="A0A6B0UGT7"/>